<feature type="region of interest" description="Disordered" evidence="9">
    <location>
        <begin position="413"/>
        <end position="477"/>
    </location>
</feature>
<dbReference type="STRING" id="1121449.SAMN02745704_02231"/>
<dbReference type="PANTHER" id="PTHR43531">
    <property type="entry name" value="PROTEIN ICFG"/>
    <property type="match status" value="1"/>
</dbReference>
<dbReference type="InterPro" id="IPR033479">
    <property type="entry name" value="dCache_1"/>
</dbReference>
<feature type="compositionally biased region" description="Acidic residues" evidence="9">
    <location>
        <begin position="742"/>
        <end position="752"/>
    </location>
</feature>
<dbReference type="Pfam" id="PF00672">
    <property type="entry name" value="HAMP"/>
    <property type="match status" value="1"/>
</dbReference>
<feature type="domain" description="T-SNARE coiled-coil homology" evidence="12">
    <location>
        <begin position="567"/>
        <end position="629"/>
    </location>
</feature>
<dbReference type="RefSeq" id="WP_078717777.1">
    <property type="nucleotide sequence ID" value="NZ_FUYC01000012.1"/>
</dbReference>
<dbReference type="SUPFAM" id="SSF103190">
    <property type="entry name" value="Sensory domain-like"/>
    <property type="match status" value="1"/>
</dbReference>
<dbReference type="SUPFAM" id="SSF58104">
    <property type="entry name" value="Methyl-accepting chemotaxis protein (MCP) signaling domain"/>
    <property type="match status" value="1"/>
</dbReference>
<dbReference type="CDD" id="cd06225">
    <property type="entry name" value="HAMP"/>
    <property type="match status" value="2"/>
</dbReference>
<feature type="domain" description="Methyl-accepting transducer" evidence="11">
    <location>
        <begin position="408"/>
        <end position="637"/>
    </location>
</feature>
<keyword evidence="2" id="KW-1003">Cell membrane</keyword>
<dbReference type="GO" id="GO:0007165">
    <property type="term" value="P:signal transduction"/>
    <property type="evidence" value="ECO:0007669"/>
    <property type="project" value="UniProtKB-KW"/>
</dbReference>
<sequence length="752" mass="80543">MKMSIRLKVRGKLLVPILSMVFLGIMGLVFFVYSQSATLLEEEIRSGIVREAEAASRSMQDWIQGRESDLRNWARNRDHAAALQGRFNGVQNSMNNLAGKVTDFDYYESVNLMDMTGTVISSGDPERIGLELGSREYFQTAKNGQIALSPPLRSKVSGNPIFVIAVPVRSESGEVLGVLGGVIKIDRMTSIFTEQVKIGKTGYAFVLDSTGTVIGHPDRSFILELNVADTEYGKAALREKNGSYKYWFEQQNQWKIMGYNEVPISGWIVAVTAPLGEIMAPLVQVRNLALLGGLVTLLLVALVVFYAVGKITTVLRECVDYLKELAQGNVDEDVPENRLRQRDEMGDLARGFQAMVDAQRARADLAQAIAQGELARRVDVSSDKDRLGRALDTMVRRLNEIIGQIGTAAAQVQDGSGQVSESSQALSQGATEQASSLEEITSSITEISSQTRTNADNASQASRLASEARDAAQTGDREMGSMVSAMEDINESSQAISKIIKVIDEIAFQTNLLALNAAVEAARAGKHGKGFAVVAEEVRNLASRSAKAAQETAQLIEGSVAKVGSGSEIATQTAQSLQQIVEKITTVADIVAEIAAASDEQAKGVTQINQGLSQIDQVTQQNTANAEETASAAEELSSQAVEMRRLVGQFHLAGDGRPGQGAPRKMSVRPARPTQSLPPSGGQGGTARPKPAPAAGSGNKQSQGSRDASNGIWGAEAAKPAAPKSEPGSRVDTDTVNPEEIISLDDDEFGRY</sequence>
<dbReference type="InterPro" id="IPR051310">
    <property type="entry name" value="MCP_chemotaxis"/>
</dbReference>
<dbReference type="AlphaFoldDB" id="A0A1T4XLU8"/>
<dbReference type="FunFam" id="1.10.287.950:FF:000001">
    <property type="entry name" value="Methyl-accepting chemotaxis sensory transducer"/>
    <property type="match status" value="1"/>
</dbReference>
<dbReference type="Pfam" id="PF00015">
    <property type="entry name" value="MCPsignal"/>
    <property type="match status" value="1"/>
</dbReference>
<feature type="compositionally biased region" description="Polar residues" evidence="9">
    <location>
        <begin position="698"/>
        <end position="708"/>
    </location>
</feature>
<feature type="compositionally biased region" description="Low complexity" evidence="9">
    <location>
        <begin position="714"/>
        <end position="726"/>
    </location>
</feature>
<evidence type="ECO:0000256" key="10">
    <source>
        <dbReference type="SAM" id="Phobius"/>
    </source>
</evidence>
<feature type="transmembrane region" description="Helical" evidence="10">
    <location>
        <begin position="12"/>
        <end position="33"/>
    </location>
</feature>
<evidence type="ECO:0000259" key="11">
    <source>
        <dbReference type="PROSITE" id="PS50111"/>
    </source>
</evidence>
<dbReference type="CDD" id="cd12914">
    <property type="entry name" value="PDC1_DGC_like"/>
    <property type="match status" value="1"/>
</dbReference>
<dbReference type="SMART" id="SM00283">
    <property type="entry name" value="MA"/>
    <property type="match status" value="1"/>
</dbReference>
<feature type="compositionally biased region" description="Basic and acidic residues" evidence="9">
    <location>
        <begin position="466"/>
        <end position="477"/>
    </location>
</feature>
<dbReference type="SMART" id="SM00304">
    <property type="entry name" value="HAMP"/>
    <property type="match status" value="2"/>
</dbReference>
<evidence type="ECO:0000256" key="3">
    <source>
        <dbReference type="ARBA" id="ARBA00022500"/>
    </source>
</evidence>
<evidence type="ECO:0000256" key="8">
    <source>
        <dbReference type="PROSITE-ProRule" id="PRU00284"/>
    </source>
</evidence>
<dbReference type="CDD" id="cd12912">
    <property type="entry name" value="PDC2_MCP_like"/>
    <property type="match status" value="1"/>
</dbReference>
<keyword evidence="15" id="KW-1185">Reference proteome</keyword>
<evidence type="ECO:0000259" key="13">
    <source>
        <dbReference type="PROSITE" id="PS50885"/>
    </source>
</evidence>
<keyword evidence="5 10" id="KW-1133">Transmembrane helix</keyword>
<keyword evidence="8" id="KW-0807">Transducer</keyword>
<feature type="domain" description="HAMP" evidence="13">
    <location>
        <begin position="366"/>
        <end position="403"/>
    </location>
</feature>
<dbReference type="SUPFAM" id="SSF158472">
    <property type="entry name" value="HAMP domain-like"/>
    <property type="match status" value="1"/>
</dbReference>
<evidence type="ECO:0000256" key="5">
    <source>
        <dbReference type="ARBA" id="ARBA00022989"/>
    </source>
</evidence>
<feature type="compositionally biased region" description="Low complexity" evidence="9">
    <location>
        <begin position="435"/>
        <end position="451"/>
    </location>
</feature>
<dbReference type="GO" id="GO:0005886">
    <property type="term" value="C:plasma membrane"/>
    <property type="evidence" value="ECO:0007669"/>
    <property type="project" value="UniProtKB-SubCell"/>
</dbReference>
<dbReference type="EMBL" id="FUYC01000012">
    <property type="protein sequence ID" value="SKA90507.1"/>
    <property type="molecule type" value="Genomic_DNA"/>
</dbReference>
<evidence type="ECO:0000313" key="15">
    <source>
        <dbReference type="Proteomes" id="UP000190027"/>
    </source>
</evidence>
<dbReference type="PROSITE" id="PS50192">
    <property type="entry name" value="T_SNARE"/>
    <property type="match status" value="1"/>
</dbReference>
<gene>
    <name evidence="14" type="ORF">SAMN02745704_02231</name>
</gene>
<comment type="subcellular location">
    <subcellularLocation>
        <location evidence="1">Cell membrane</location>
        <topology evidence="1">Multi-pass membrane protein</topology>
    </subcellularLocation>
</comment>
<dbReference type="CDD" id="cd11386">
    <property type="entry name" value="MCP_signal"/>
    <property type="match status" value="1"/>
</dbReference>
<dbReference type="Gene3D" id="3.30.450.20">
    <property type="entry name" value="PAS domain"/>
    <property type="match status" value="1"/>
</dbReference>
<dbReference type="PANTHER" id="PTHR43531:SF11">
    <property type="entry name" value="METHYL-ACCEPTING CHEMOTAXIS PROTEIN 3"/>
    <property type="match status" value="1"/>
</dbReference>
<dbReference type="Proteomes" id="UP000190027">
    <property type="component" value="Unassembled WGS sequence"/>
</dbReference>
<comment type="similarity">
    <text evidence="7">Belongs to the methyl-accepting chemotaxis (MCP) protein family.</text>
</comment>
<dbReference type="InterPro" id="IPR004089">
    <property type="entry name" value="MCPsignal_dom"/>
</dbReference>
<evidence type="ECO:0000256" key="4">
    <source>
        <dbReference type="ARBA" id="ARBA00022692"/>
    </source>
</evidence>
<accession>A0A1T4XLU8</accession>
<dbReference type="Pfam" id="PF02743">
    <property type="entry name" value="dCache_1"/>
    <property type="match status" value="1"/>
</dbReference>
<name>A0A1T4XLU8_9BACT</name>
<evidence type="ECO:0000313" key="14">
    <source>
        <dbReference type="EMBL" id="SKA90507.1"/>
    </source>
</evidence>
<dbReference type="OrthoDB" id="5759972at2"/>
<keyword evidence="3" id="KW-0145">Chemotaxis</keyword>
<feature type="compositionally biased region" description="Polar residues" evidence="9">
    <location>
        <begin position="452"/>
        <end position="463"/>
    </location>
</feature>
<keyword evidence="6 10" id="KW-0472">Membrane</keyword>
<organism evidence="14 15">
    <name type="scientific">Paucidesulfovibrio gracilis DSM 16080</name>
    <dbReference type="NCBI Taxonomy" id="1121449"/>
    <lineage>
        <taxon>Bacteria</taxon>
        <taxon>Pseudomonadati</taxon>
        <taxon>Thermodesulfobacteriota</taxon>
        <taxon>Desulfovibrionia</taxon>
        <taxon>Desulfovibrionales</taxon>
        <taxon>Desulfovibrionaceae</taxon>
        <taxon>Paucidesulfovibrio</taxon>
    </lineage>
</organism>
<proteinExistence type="inferred from homology"/>
<dbReference type="InterPro" id="IPR003660">
    <property type="entry name" value="HAMP_dom"/>
</dbReference>
<feature type="region of interest" description="Disordered" evidence="9">
    <location>
        <begin position="652"/>
        <end position="752"/>
    </location>
</feature>
<dbReference type="InterPro" id="IPR000727">
    <property type="entry name" value="T_SNARE_dom"/>
</dbReference>
<dbReference type="GO" id="GO:0006935">
    <property type="term" value="P:chemotaxis"/>
    <property type="evidence" value="ECO:0007669"/>
    <property type="project" value="UniProtKB-KW"/>
</dbReference>
<dbReference type="PROSITE" id="PS50111">
    <property type="entry name" value="CHEMOTAXIS_TRANSDUC_2"/>
    <property type="match status" value="1"/>
</dbReference>
<evidence type="ECO:0000256" key="7">
    <source>
        <dbReference type="ARBA" id="ARBA00029447"/>
    </source>
</evidence>
<keyword evidence="4 10" id="KW-0812">Transmembrane</keyword>
<dbReference type="Gene3D" id="6.10.340.10">
    <property type="match status" value="1"/>
</dbReference>
<evidence type="ECO:0000256" key="2">
    <source>
        <dbReference type="ARBA" id="ARBA00022475"/>
    </source>
</evidence>
<dbReference type="Gene3D" id="1.10.287.950">
    <property type="entry name" value="Methyl-accepting chemotaxis protein"/>
    <property type="match status" value="1"/>
</dbReference>
<protein>
    <submittedName>
        <fullName evidence="14">Methyl-accepting chemotaxis protein</fullName>
    </submittedName>
</protein>
<dbReference type="PROSITE" id="PS50885">
    <property type="entry name" value="HAMP"/>
    <property type="match status" value="2"/>
</dbReference>
<reference evidence="14 15" key="1">
    <citation type="submission" date="2017-02" db="EMBL/GenBank/DDBJ databases">
        <authorList>
            <person name="Peterson S.W."/>
        </authorList>
    </citation>
    <scope>NUCLEOTIDE SEQUENCE [LARGE SCALE GENOMIC DNA]</scope>
    <source>
        <strain evidence="14 15">DSM 16080</strain>
    </source>
</reference>
<evidence type="ECO:0000256" key="9">
    <source>
        <dbReference type="SAM" id="MobiDB-lite"/>
    </source>
</evidence>
<evidence type="ECO:0000256" key="1">
    <source>
        <dbReference type="ARBA" id="ARBA00004651"/>
    </source>
</evidence>
<feature type="transmembrane region" description="Helical" evidence="10">
    <location>
        <begin position="288"/>
        <end position="308"/>
    </location>
</feature>
<feature type="domain" description="HAMP" evidence="13">
    <location>
        <begin position="309"/>
        <end position="364"/>
    </location>
</feature>
<dbReference type="GO" id="GO:0004888">
    <property type="term" value="F:transmembrane signaling receptor activity"/>
    <property type="evidence" value="ECO:0007669"/>
    <property type="project" value="TreeGrafter"/>
</dbReference>
<evidence type="ECO:0000256" key="6">
    <source>
        <dbReference type="ARBA" id="ARBA00023136"/>
    </source>
</evidence>
<evidence type="ECO:0000259" key="12">
    <source>
        <dbReference type="PROSITE" id="PS50192"/>
    </source>
</evidence>
<feature type="compositionally biased region" description="Polar residues" evidence="9">
    <location>
        <begin position="413"/>
        <end position="434"/>
    </location>
</feature>
<dbReference type="InterPro" id="IPR029151">
    <property type="entry name" value="Sensor-like_sf"/>
</dbReference>